<evidence type="ECO:0000313" key="1">
    <source>
        <dbReference type="EMBL" id="SIT24174.1"/>
    </source>
</evidence>
<gene>
    <name evidence="1" type="ORF">SAMN05421774_11625</name>
</gene>
<dbReference type="OrthoDB" id="10011295at2"/>
<sequence>MAYVNELPTRPRTPTLRRVLAEMLRVAGLRPAEPAPAKRALAAPGPATEAIIDADMARMASFGSWSALRDELRASDQAARRTMA</sequence>
<accession>A0A1N7QN35</accession>
<organism evidence="1 2">
    <name type="scientific">Gemmobacter megaterium</name>
    <dbReference type="NCBI Taxonomy" id="1086013"/>
    <lineage>
        <taxon>Bacteria</taxon>
        <taxon>Pseudomonadati</taxon>
        <taxon>Pseudomonadota</taxon>
        <taxon>Alphaproteobacteria</taxon>
        <taxon>Rhodobacterales</taxon>
        <taxon>Paracoccaceae</taxon>
        <taxon>Gemmobacter</taxon>
    </lineage>
</organism>
<dbReference type="Proteomes" id="UP000186141">
    <property type="component" value="Unassembled WGS sequence"/>
</dbReference>
<dbReference type="EMBL" id="FTOT01000016">
    <property type="protein sequence ID" value="SIT24174.1"/>
    <property type="molecule type" value="Genomic_DNA"/>
</dbReference>
<dbReference type="RefSeq" id="WP_076534328.1">
    <property type="nucleotide sequence ID" value="NZ_BMEH01000015.1"/>
</dbReference>
<keyword evidence="2" id="KW-1185">Reference proteome</keyword>
<evidence type="ECO:0000313" key="2">
    <source>
        <dbReference type="Proteomes" id="UP000186141"/>
    </source>
</evidence>
<dbReference type="AlphaFoldDB" id="A0A1N7QN35"/>
<protein>
    <submittedName>
        <fullName evidence="1">Uncharacterized protein</fullName>
    </submittedName>
</protein>
<reference evidence="1 2" key="1">
    <citation type="submission" date="2017-01" db="EMBL/GenBank/DDBJ databases">
        <authorList>
            <person name="Mah S.A."/>
            <person name="Swanson W.J."/>
            <person name="Moy G.W."/>
            <person name="Vacquier V.D."/>
        </authorList>
    </citation>
    <scope>NUCLEOTIDE SEQUENCE [LARGE SCALE GENOMIC DNA]</scope>
    <source>
        <strain evidence="1 2">DSM 26375</strain>
    </source>
</reference>
<dbReference type="STRING" id="1086013.SAMN05421774_11625"/>
<proteinExistence type="predicted"/>
<name>A0A1N7QN35_9RHOB</name>